<dbReference type="EMBL" id="JAJJMA010289455">
    <property type="protein sequence ID" value="MCL7047108.1"/>
    <property type="molecule type" value="Genomic_DNA"/>
</dbReference>
<dbReference type="PANTHER" id="PTHR31917:SF148">
    <property type="entry name" value="DUF724 DOMAIN-CONTAINING PROTEIN 2"/>
    <property type="match status" value="1"/>
</dbReference>
<dbReference type="Pfam" id="PF05641">
    <property type="entry name" value="Agenet"/>
    <property type="match status" value="1"/>
</dbReference>
<dbReference type="SMART" id="SM00743">
    <property type="entry name" value="Agenet"/>
    <property type="match status" value="2"/>
</dbReference>
<dbReference type="AlphaFoldDB" id="A0AA41VTW1"/>
<reference evidence="2" key="1">
    <citation type="submission" date="2022-03" db="EMBL/GenBank/DDBJ databases">
        <title>A functionally conserved STORR gene fusion in Papaver species that diverged 16.8 million years ago.</title>
        <authorList>
            <person name="Catania T."/>
        </authorList>
    </citation>
    <scope>NUCLEOTIDE SEQUENCE</scope>
    <source>
        <strain evidence="2">S-191538</strain>
    </source>
</reference>
<gene>
    <name evidence="2" type="ORF">MKW94_011023</name>
</gene>
<proteinExistence type="predicted"/>
<organism evidence="2 3">
    <name type="scientific">Papaver nudicaule</name>
    <name type="common">Iceland poppy</name>
    <dbReference type="NCBI Taxonomy" id="74823"/>
    <lineage>
        <taxon>Eukaryota</taxon>
        <taxon>Viridiplantae</taxon>
        <taxon>Streptophyta</taxon>
        <taxon>Embryophyta</taxon>
        <taxon>Tracheophyta</taxon>
        <taxon>Spermatophyta</taxon>
        <taxon>Magnoliopsida</taxon>
        <taxon>Ranunculales</taxon>
        <taxon>Papaveraceae</taxon>
        <taxon>Papaveroideae</taxon>
        <taxon>Papaver</taxon>
    </lineage>
</organism>
<evidence type="ECO:0000259" key="1">
    <source>
        <dbReference type="SMART" id="SM00743"/>
    </source>
</evidence>
<dbReference type="InterPro" id="IPR008395">
    <property type="entry name" value="Agenet-like_dom"/>
</dbReference>
<protein>
    <recommendedName>
        <fullName evidence="1">Agenet domain-containing protein</fullName>
    </recommendedName>
</protein>
<evidence type="ECO:0000313" key="3">
    <source>
        <dbReference type="Proteomes" id="UP001177140"/>
    </source>
</evidence>
<dbReference type="InterPro" id="IPR014002">
    <property type="entry name" value="Agenet_dom_plant"/>
</dbReference>
<dbReference type="CDD" id="cd20405">
    <property type="entry name" value="Tudor_Agenet_AtDUF_rpt1_3"/>
    <property type="match status" value="1"/>
</dbReference>
<accession>A0AA41VTW1</accession>
<dbReference type="PANTHER" id="PTHR31917">
    <property type="entry name" value="AGENET DOMAIN-CONTAINING PROTEIN-RELATED"/>
    <property type="match status" value="1"/>
</dbReference>
<comment type="caution">
    <text evidence="2">The sequence shown here is derived from an EMBL/GenBank/DDBJ whole genome shotgun (WGS) entry which is preliminary data.</text>
</comment>
<dbReference type="Gene3D" id="2.30.30.140">
    <property type="match status" value="1"/>
</dbReference>
<feature type="domain" description="Agenet" evidence="1">
    <location>
        <begin position="1"/>
        <end position="72"/>
    </location>
</feature>
<dbReference type="Proteomes" id="UP001177140">
    <property type="component" value="Unassembled WGS sequence"/>
</dbReference>
<keyword evidence="3" id="KW-1185">Reference proteome</keyword>
<name>A0AA41VTW1_PAPNU</name>
<evidence type="ECO:0000313" key="2">
    <source>
        <dbReference type="EMBL" id="MCL7047108.1"/>
    </source>
</evidence>
<feature type="domain" description="Agenet" evidence="1">
    <location>
        <begin position="74"/>
        <end position="131"/>
    </location>
</feature>
<sequence>MEFKRGDRVEVHSEEEGFIGSYYTAKILAKSVPLQEYLVEYETLCTDENEPTKMLREIVGAGNVRPVPPEIKCSAYSVLDKVDAYGNDGWWVGRISSDVGEDGKYCVYFENSKCESAYPGDKIRVHQEYKKGKWSVTNYKRS</sequence>